<gene>
    <name evidence="1" type="ORF">CLUMA_CG010365</name>
</gene>
<evidence type="ECO:0000313" key="2">
    <source>
        <dbReference type="Proteomes" id="UP000183832"/>
    </source>
</evidence>
<dbReference type="Proteomes" id="UP000183832">
    <property type="component" value="Unassembled WGS sequence"/>
</dbReference>
<proteinExistence type="predicted"/>
<protein>
    <submittedName>
        <fullName evidence="1">CLUMA_CG010365, isoform A</fullName>
    </submittedName>
</protein>
<dbReference type="EMBL" id="CVRI01000045">
    <property type="protein sequence ID" value="CRK96975.1"/>
    <property type="molecule type" value="Genomic_DNA"/>
</dbReference>
<dbReference type="AlphaFoldDB" id="A0A1J1I9L6"/>
<reference evidence="1 2" key="1">
    <citation type="submission" date="2015-04" db="EMBL/GenBank/DDBJ databases">
        <authorList>
            <person name="Syromyatnikov M.Y."/>
            <person name="Popov V.N."/>
        </authorList>
    </citation>
    <scope>NUCLEOTIDE SEQUENCE [LARGE SCALE GENOMIC DNA]</scope>
</reference>
<name>A0A1J1I9L6_9DIPT</name>
<organism evidence="1 2">
    <name type="scientific">Clunio marinus</name>
    <dbReference type="NCBI Taxonomy" id="568069"/>
    <lineage>
        <taxon>Eukaryota</taxon>
        <taxon>Metazoa</taxon>
        <taxon>Ecdysozoa</taxon>
        <taxon>Arthropoda</taxon>
        <taxon>Hexapoda</taxon>
        <taxon>Insecta</taxon>
        <taxon>Pterygota</taxon>
        <taxon>Neoptera</taxon>
        <taxon>Endopterygota</taxon>
        <taxon>Diptera</taxon>
        <taxon>Nematocera</taxon>
        <taxon>Chironomoidea</taxon>
        <taxon>Chironomidae</taxon>
        <taxon>Clunio</taxon>
    </lineage>
</organism>
<keyword evidence="2" id="KW-1185">Reference proteome</keyword>
<evidence type="ECO:0000313" key="1">
    <source>
        <dbReference type="EMBL" id="CRK96975.1"/>
    </source>
</evidence>
<sequence>MSIVDCSKGGCECGRKEVLIEVVMVMFTGHDETNFLNDTPKVSFLTYLNFCTIQFRTLWMSGDVVQKRIKAKIGEGKGNEIDKNENI</sequence>
<accession>A0A1J1I9L6</accession>